<evidence type="ECO:0000313" key="2">
    <source>
        <dbReference type="EMBL" id="HJA05950.1"/>
    </source>
</evidence>
<evidence type="ECO:0000259" key="1">
    <source>
        <dbReference type="Pfam" id="PF02441"/>
    </source>
</evidence>
<dbReference type="InterPro" id="IPR003382">
    <property type="entry name" value="Flavoprotein"/>
</dbReference>
<dbReference type="GO" id="GO:0003824">
    <property type="term" value="F:catalytic activity"/>
    <property type="evidence" value="ECO:0007669"/>
    <property type="project" value="InterPro"/>
</dbReference>
<feature type="domain" description="Flavoprotein" evidence="1">
    <location>
        <begin position="12"/>
        <end position="166"/>
    </location>
</feature>
<protein>
    <submittedName>
        <fullName evidence="2">Dipicolinate synthase subunit B</fullName>
    </submittedName>
</protein>
<reference evidence="2" key="1">
    <citation type="journal article" date="2021" name="PeerJ">
        <title>Extensive microbial diversity within the chicken gut microbiome revealed by metagenomics and culture.</title>
        <authorList>
            <person name="Gilroy R."/>
            <person name="Ravi A."/>
            <person name="Getino M."/>
            <person name="Pursley I."/>
            <person name="Horton D.L."/>
            <person name="Alikhan N.F."/>
            <person name="Baker D."/>
            <person name="Gharbi K."/>
            <person name="Hall N."/>
            <person name="Watson M."/>
            <person name="Adriaenssens E.M."/>
            <person name="Foster-Nyarko E."/>
            <person name="Jarju S."/>
            <person name="Secka A."/>
            <person name="Antonio M."/>
            <person name="Oren A."/>
            <person name="Chaudhuri R.R."/>
            <person name="La Ragione R."/>
            <person name="Hildebrand F."/>
            <person name="Pallen M.J."/>
        </authorList>
    </citation>
    <scope>NUCLEOTIDE SEQUENCE</scope>
    <source>
        <strain evidence="2">ChiSjej2B20-11307</strain>
    </source>
</reference>
<dbReference type="SUPFAM" id="SSF52507">
    <property type="entry name" value="Homo-oligomeric flavin-containing Cys decarboxylases, HFCD"/>
    <property type="match status" value="1"/>
</dbReference>
<gene>
    <name evidence="2" type="ORF">H9798_02200</name>
</gene>
<dbReference type="AlphaFoldDB" id="A0A9D2H9F8"/>
<accession>A0A9D2H9F8</accession>
<comment type="caution">
    <text evidence="2">The sequence shown here is derived from an EMBL/GenBank/DDBJ whole genome shotgun (WGS) entry which is preliminary data.</text>
</comment>
<sequence>MSSNSCSNRPVQVGFALTGSFCTFHQVIEQMEAVAAHPDWQVIPILSPNAYETDTRFGKAADFREQIERICGHEIWHTIAQTEPIGPKKLLDVLLVAPCTGNTLGKLANGITDTSVTMAVKAHLRNARPVVLAVSTNDALANAGKNIGLLFNSKNIYFVPMRQDNATGKPTSVVADFTQIVPAVEAALQARQVQPLFC</sequence>
<dbReference type="InterPro" id="IPR036551">
    <property type="entry name" value="Flavin_trans-like"/>
</dbReference>
<dbReference type="Pfam" id="PF02441">
    <property type="entry name" value="Flavoprotein"/>
    <property type="match status" value="1"/>
</dbReference>
<dbReference type="Proteomes" id="UP000824223">
    <property type="component" value="Unassembled WGS sequence"/>
</dbReference>
<proteinExistence type="predicted"/>
<dbReference type="InterPro" id="IPR014214">
    <property type="entry name" value="Dipicolinic_acid_synth_B"/>
</dbReference>
<name>A0A9D2H9F8_9FIRM</name>
<dbReference type="EMBL" id="DXAK01000008">
    <property type="protein sequence ID" value="HJA05950.1"/>
    <property type="molecule type" value="Genomic_DNA"/>
</dbReference>
<dbReference type="Gene3D" id="3.40.50.1950">
    <property type="entry name" value="Flavin prenyltransferase-like"/>
    <property type="match status" value="1"/>
</dbReference>
<dbReference type="NCBIfam" id="TIGR02852">
    <property type="entry name" value="spore_dpaB"/>
    <property type="match status" value="1"/>
</dbReference>
<evidence type="ECO:0000313" key="3">
    <source>
        <dbReference type="Proteomes" id="UP000824223"/>
    </source>
</evidence>
<dbReference type="NCBIfam" id="NF006161">
    <property type="entry name" value="PRK08305.1"/>
    <property type="match status" value="1"/>
</dbReference>
<organism evidence="2 3">
    <name type="scientific">Candidatus Mediterraneibacter pullicola</name>
    <dbReference type="NCBI Taxonomy" id="2838682"/>
    <lineage>
        <taxon>Bacteria</taxon>
        <taxon>Bacillati</taxon>
        <taxon>Bacillota</taxon>
        <taxon>Clostridia</taxon>
        <taxon>Lachnospirales</taxon>
        <taxon>Lachnospiraceae</taxon>
        <taxon>Mediterraneibacter</taxon>
    </lineage>
</organism>
<dbReference type="PIRSF" id="PIRSF001390">
    <property type="entry name" value="Dipicolinate_synth_subunit_B"/>
    <property type="match status" value="1"/>
</dbReference>
<reference evidence="2" key="2">
    <citation type="submission" date="2021-04" db="EMBL/GenBank/DDBJ databases">
        <authorList>
            <person name="Gilroy R."/>
        </authorList>
    </citation>
    <scope>NUCLEOTIDE SEQUENCE</scope>
    <source>
        <strain evidence="2">ChiSjej2B20-11307</strain>
    </source>
</reference>